<dbReference type="Proteomes" id="UP001501057">
    <property type="component" value="Unassembled WGS sequence"/>
</dbReference>
<keyword evidence="1" id="KW-1133">Transmembrane helix</keyword>
<protein>
    <submittedName>
        <fullName evidence="2">Uncharacterized protein</fullName>
    </submittedName>
</protein>
<dbReference type="RefSeq" id="WP_344198430.1">
    <property type="nucleotide sequence ID" value="NZ_BAAAME010000002.1"/>
</dbReference>
<feature type="transmembrane region" description="Helical" evidence="1">
    <location>
        <begin position="26"/>
        <end position="51"/>
    </location>
</feature>
<reference evidence="2 3" key="1">
    <citation type="journal article" date="2019" name="Int. J. Syst. Evol. Microbiol.">
        <title>The Global Catalogue of Microorganisms (GCM) 10K type strain sequencing project: providing services to taxonomists for standard genome sequencing and annotation.</title>
        <authorList>
            <consortium name="The Broad Institute Genomics Platform"/>
            <consortium name="The Broad Institute Genome Sequencing Center for Infectious Disease"/>
            <person name="Wu L."/>
            <person name="Ma J."/>
        </authorList>
    </citation>
    <scope>NUCLEOTIDE SEQUENCE [LARGE SCALE GENOMIC DNA]</scope>
    <source>
        <strain evidence="2 3">JCM 13518</strain>
    </source>
</reference>
<evidence type="ECO:0000313" key="2">
    <source>
        <dbReference type="EMBL" id="GAA1731556.1"/>
    </source>
</evidence>
<proteinExistence type="predicted"/>
<keyword evidence="1" id="KW-0812">Transmembrane</keyword>
<keyword evidence="3" id="KW-1185">Reference proteome</keyword>
<gene>
    <name evidence="2" type="ORF">GCM10009710_10250</name>
</gene>
<name>A0ABN2JMF7_9ACTN</name>
<evidence type="ECO:0000313" key="3">
    <source>
        <dbReference type="Proteomes" id="UP001501057"/>
    </source>
</evidence>
<sequence>MVEPLPPYPPQHDAWRFPPPPVSRHWLWVAIGGGVVGTIALVAMITSLAIASTSDFPSTVDDPEILDAIDSGCATLQQVRSVEVDSLAIDRVARIEAQTAIVRDVLEGWLALDPDLRASDEPFDDWLGDWQLLVDARDAYVVELQRNPNATFDEPEVDGELLVDRMDAVMTGCSVPSTLVRPDEGISART</sequence>
<evidence type="ECO:0000256" key="1">
    <source>
        <dbReference type="SAM" id="Phobius"/>
    </source>
</evidence>
<dbReference type="EMBL" id="BAAAME010000002">
    <property type="protein sequence ID" value="GAA1731556.1"/>
    <property type="molecule type" value="Genomic_DNA"/>
</dbReference>
<keyword evidence="1" id="KW-0472">Membrane</keyword>
<accession>A0ABN2JMF7</accession>
<organism evidence="2 3">
    <name type="scientific">Aeromicrobium alkaliterrae</name>
    <dbReference type="NCBI Taxonomy" id="302168"/>
    <lineage>
        <taxon>Bacteria</taxon>
        <taxon>Bacillati</taxon>
        <taxon>Actinomycetota</taxon>
        <taxon>Actinomycetes</taxon>
        <taxon>Propionibacteriales</taxon>
        <taxon>Nocardioidaceae</taxon>
        <taxon>Aeromicrobium</taxon>
    </lineage>
</organism>
<comment type="caution">
    <text evidence="2">The sequence shown here is derived from an EMBL/GenBank/DDBJ whole genome shotgun (WGS) entry which is preliminary data.</text>
</comment>